<dbReference type="Pfam" id="PF04690">
    <property type="entry name" value="YABBY"/>
    <property type="match status" value="1"/>
</dbReference>
<dbReference type="Proteomes" id="UP000268162">
    <property type="component" value="Unassembled WGS sequence"/>
</dbReference>
<dbReference type="InterPro" id="IPR056775">
    <property type="entry name" value="YABBY_C"/>
</dbReference>
<proteinExistence type="predicted"/>
<gene>
    <name evidence="3" type="ORF">BJ085DRAFT_24791</name>
</gene>
<evidence type="ECO:0000313" key="3">
    <source>
        <dbReference type="EMBL" id="RKP37355.1"/>
    </source>
</evidence>
<evidence type="ECO:0000256" key="1">
    <source>
        <dbReference type="PROSITE-ProRule" id="PRU00267"/>
    </source>
</evidence>
<name>A0A4P9ZUW5_9FUNG</name>
<dbReference type="InterPro" id="IPR036910">
    <property type="entry name" value="HMG_box_dom_sf"/>
</dbReference>
<dbReference type="Gene3D" id="1.10.30.10">
    <property type="entry name" value="High mobility group box domain"/>
    <property type="match status" value="1"/>
</dbReference>
<protein>
    <recommendedName>
        <fullName evidence="2">HMG box domain-containing protein</fullName>
    </recommendedName>
</protein>
<evidence type="ECO:0000313" key="4">
    <source>
        <dbReference type="Proteomes" id="UP000268162"/>
    </source>
</evidence>
<dbReference type="CDD" id="cd00084">
    <property type="entry name" value="HMG-box_SF"/>
    <property type="match status" value="1"/>
</dbReference>
<dbReference type="AlphaFoldDB" id="A0A4P9ZUW5"/>
<organism evidence="3 4">
    <name type="scientific">Dimargaris cristalligena</name>
    <dbReference type="NCBI Taxonomy" id="215637"/>
    <lineage>
        <taxon>Eukaryota</taxon>
        <taxon>Fungi</taxon>
        <taxon>Fungi incertae sedis</taxon>
        <taxon>Zoopagomycota</taxon>
        <taxon>Kickxellomycotina</taxon>
        <taxon>Dimargaritomycetes</taxon>
        <taxon>Dimargaritales</taxon>
        <taxon>Dimargaritaceae</taxon>
        <taxon>Dimargaris</taxon>
    </lineage>
</organism>
<dbReference type="EMBL" id="ML002506">
    <property type="protein sequence ID" value="RKP37355.1"/>
    <property type="molecule type" value="Genomic_DNA"/>
</dbReference>
<dbReference type="GO" id="GO:0005634">
    <property type="term" value="C:nucleus"/>
    <property type="evidence" value="ECO:0007669"/>
    <property type="project" value="UniProtKB-UniRule"/>
</dbReference>
<reference evidence="4" key="1">
    <citation type="journal article" date="2018" name="Nat. Microbiol.">
        <title>Leveraging single-cell genomics to expand the fungal tree of life.</title>
        <authorList>
            <person name="Ahrendt S.R."/>
            <person name="Quandt C.A."/>
            <person name="Ciobanu D."/>
            <person name="Clum A."/>
            <person name="Salamov A."/>
            <person name="Andreopoulos B."/>
            <person name="Cheng J.F."/>
            <person name="Woyke T."/>
            <person name="Pelin A."/>
            <person name="Henrissat B."/>
            <person name="Reynolds N.K."/>
            <person name="Benny G.L."/>
            <person name="Smith M.E."/>
            <person name="James T.Y."/>
            <person name="Grigoriev I.V."/>
        </authorList>
    </citation>
    <scope>NUCLEOTIDE SEQUENCE [LARGE SCALE GENOMIC DNA]</scope>
    <source>
        <strain evidence="4">RSA 468</strain>
    </source>
</reference>
<feature type="DNA-binding region" description="HMG box" evidence="1">
    <location>
        <begin position="14"/>
        <end position="61"/>
    </location>
</feature>
<keyword evidence="4" id="KW-1185">Reference proteome</keyword>
<evidence type="ECO:0000259" key="2">
    <source>
        <dbReference type="PROSITE" id="PS50118"/>
    </source>
</evidence>
<feature type="domain" description="HMG box" evidence="2">
    <location>
        <begin position="14"/>
        <end position="61"/>
    </location>
</feature>
<sequence length="61" mass="6877">MPKEKTAKKTSGAAPRKMSPYNLYMKRELPKYKAANPDVAHKEAFKAVAGMWKNSPDNPKK</sequence>
<dbReference type="GO" id="GO:0003677">
    <property type="term" value="F:DNA binding"/>
    <property type="evidence" value="ECO:0007669"/>
    <property type="project" value="UniProtKB-UniRule"/>
</dbReference>
<keyword evidence="1" id="KW-0539">Nucleus</keyword>
<dbReference type="PROSITE" id="PS50118">
    <property type="entry name" value="HMG_BOX_2"/>
    <property type="match status" value="1"/>
</dbReference>
<dbReference type="OrthoDB" id="667577at2759"/>
<dbReference type="InterPro" id="IPR009071">
    <property type="entry name" value="HMG_box_dom"/>
</dbReference>
<keyword evidence="1" id="KW-0238">DNA-binding</keyword>
<accession>A0A4P9ZUW5</accession>
<dbReference type="SUPFAM" id="SSF47095">
    <property type="entry name" value="HMG-box"/>
    <property type="match status" value="1"/>
</dbReference>